<keyword evidence="2" id="KW-1185">Reference proteome</keyword>
<sequence length="139" mass="15831">MVRCSPSHRVGFPHMLSHCRQHELYLNDDAKDSLCCGWDPRNILAGTHKKWISLVWFTKGKTVPSKRPTSSFTHTCPSPSEETIKKPLEFSLSKDVGKNFQSRVFFGCPKDSHRTDHEVYVKTSYTSVCISTRDCVSIP</sequence>
<gene>
    <name evidence="1" type="ORF">NPIL_315811</name>
</gene>
<reference evidence="1" key="1">
    <citation type="submission" date="2020-08" db="EMBL/GenBank/DDBJ databases">
        <title>Multicomponent nature underlies the extraordinary mechanical properties of spider dragline silk.</title>
        <authorList>
            <person name="Kono N."/>
            <person name="Nakamura H."/>
            <person name="Mori M."/>
            <person name="Yoshida Y."/>
            <person name="Ohtoshi R."/>
            <person name="Malay A.D."/>
            <person name="Moran D.A.P."/>
            <person name="Tomita M."/>
            <person name="Numata K."/>
            <person name="Arakawa K."/>
        </authorList>
    </citation>
    <scope>NUCLEOTIDE SEQUENCE</scope>
</reference>
<evidence type="ECO:0000313" key="1">
    <source>
        <dbReference type="EMBL" id="GFS89659.1"/>
    </source>
</evidence>
<organism evidence="1 2">
    <name type="scientific">Nephila pilipes</name>
    <name type="common">Giant wood spider</name>
    <name type="synonym">Nephila maculata</name>
    <dbReference type="NCBI Taxonomy" id="299642"/>
    <lineage>
        <taxon>Eukaryota</taxon>
        <taxon>Metazoa</taxon>
        <taxon>Ecdysozoa</taxon>
        <taxon>Arthropoda</taxon>
        <taxon>Chelicerata</taxon>
        <taxon>Arachnida</taxon>
        <taxon>Araneae</taxon>
        <taxon>Araneomorphae</taxon>
        <taxon>Entelegynae</taxon>
        <taxon>Araneoidea</taxon>
        <taxon>Nephilidae</taxon>
        <taxon>Nephila</taxon>
    </lineage>
</organism>
<evidence type="ECO:0000313" key="2">
    <source>
        <dbReference type="Proteomes" id="UP000887013"/>
    </source>
</evidence>
<protein>
    <submittedName>
        <fullName evidence="1">Uncharacterized protein</fullName>
    </submittedName>
</protein>
<dbReference type="AlphaFoldDB" id="A0A8X6TBC5"/>
<dbReference type="EMBL" id="BMAW01053160">
    <property type="protein sequence ID" value="GFS89659.1"/>
    <property type="molecule type" value="Genomic_DNA"/>
</dbReference>
<name>A0A8X6TBC5_NEPPI</name>
<comment type="caution">
    <text evidence="1">The sequence shown here is derived from an EMBL/GenBank/DDBJ whole genome shotgun (WGS) entry which is preliminary data.</text>
</comment>
<accession>A0A8X6TBC5</accession>
<dbReference type="Proteomes" id="UP000887013">
    <property type="component" value="Unassembled WGS sequence"/>
</dbReference>
<proteinExistence type="predicted"/>